<dbReference type="RefSeq" id="WP_096740650.1">
    <property type="nucleotide sequence ID" value="NZ_CP023510.1"/>
</dbReference>
<feature type="compositionally biased region" description="Polar residues" evidence="1">
    <location>
        <begin position="1"/>
        <end position="12"/>
    </location>
</feature>
<organism evidence="2 3">
    <name type="scientific">Rothia mucilaginosa</name>
    <dbReference type="NCBI Taxonomy" id="43675"/>
    <lineage>
        <taxon>Bacteria</taxon>
        <taxon>Bacillati</taxon>
        <taxon>Actinomycetota</taxon>
        <taxon>Actinomycetes</taxon>
        <taxon>Micrococcales</taxon>
        <taxon>Micrococcaceae</taxon>
        <taxon>Rothia</taxon>
    </lineage>
</organism>
<feature type="region of interest" description="Disordered" evidence="1">
    <location>
        <begin position="1"/>
        <end position="22"/>
    </location>
</feature>
<keyword evidence="2" id="KW-0255">Endonuclease</keyword>
<feature type="region of interest" description="Disordered" evidence="1">
    <location>
        <begin position="968"/>
        <end position="987"/>
    </location>
</feature>
<name>A0A291DDB1_9MICC</name>
<dbReference type="EMBL" id="CP023510">
    <property type="protein sequence ID" value="ATF62387.1"/>
    <property type="molecule type" value="Genomic_DNA"/>
</dbReference>
<keyword evidence="2" id="KW-0378">Hydrolase</keyword>
<protein>
    <submittedName>
        <fullName evidence="2">Endonuclease</fullName>
    </submittedName>
</protein>
<gene>
    <name evidence="2" type="ORF">CO690_01315</name>
</gene>
<feature type="compositionally biased region" description="Gly residues" evidence="1">
    <location>
        <begin position="975"/>
        <end position="987"/>
    </location>
</feature>
<dbReference type="GO" id="GO:0004519">
    <property type="term" value="F:endonuclease activity"/>
    <property type="evidence" value="ECO:0007669"/>
    <property type="project" value="UniProtKB-KW"/>
</dbReference>
<dbReference type="AlphaFoldDB" id="A0A291DDB1"/>
<evidence type="ECO:0000313" key="2">
    <source>
        <dbReference type="EMBL" id="ATF62387.1"/>
    </source>
</evidence>
<reference evidence="3" key="1">
    <citation type="submission" date="2017-09" db="EMBL/GenBank/DDBJ databases">
        <title>FDA dAtabase for Regulatory Grade micrObial Sequences (FDA-ARGOS): Supporting development and validation of Infectious Disease Dx tests.</title>
        <authorList>
            <person name="Minogue T."/>
            <person name="Wolcott M."/>
            <person name="Wasieloski L."/>
            <person name="Aguilar W."/>
            <person name="Moore D."/>
            <person name="Tallon L."/>
            <person name="Sadzewicz L."/>
            <person name="Ott S."/>
            <person name="Zhao X."/>
            <person name="Nagaraj S."/>
            <person name="Vavikolanu K."/>
            <person name="Aluvathingal J."/>
            <person name="Nadendla S."/>
            <person name="Sichtig H."/>
        </authorList>
    </citation>
    <scope>NUCLEOTIDE SEQUENCE [LARGE SCALE GENOMIC DNA]</scope>
    <source>
        <strain evidence="3">FDAARGOS_369</strain>
    </source>
</reference>
<proteinExistence type="predicted"/>
<accession>A0A291DDB1</accession>
<evidence type="ECO:0000256" key="1">
    <source>
        <dbReference type="SAM" id="MobiDB-lite"/>
    </source>
</evidence>
<keyword evidence="2" id="KW-0540">Nuclease</keyword>
<evidence type="ECO:0000313" key="3">
    <source>
        <dbReference type="Proteomes" id="UP000218628"/>
    </source>
</evidence>
<dbReference type="Proteomes" id="UP000218628">
    <property type="component" value="Chromosome"/>
</dbReference>
<sequence length="987" mass="109079">MTDTAQPHNPNECSAGEHNAGERTLEERRAALKALMAAESTDVQEYHAVISGSTEEERASLARTLTPKSVIGSDHINRTPLAAYVAGALVRTPDGDPWEYHRSAGRTMRTLLWEGKPDQRLIDAFLLGASERPEEWILRFIEGLPNSWARSKKIWETCYTLLRARNLSCDAPEYLVLFLHEALPCVKKDSASNHAQLKTFFTRDMTLLDQEFWAVFRTEGVLFKGYGNYMGESAELCRLMGEYFDIRDEILDALLRGLTSDFSAFNSAAFHSVYTDLQPTDAENRARFGQLMAVLTAEPSASVGFAQTMLQNVLKACAPAALQKTPDLQPLEQVELEQLIDALGANLYRTEKKIQRGALRLLKLIATQYAGVSKAKRKKAQTAEQVALANYIAERVLEAYEVLPLELRGAAEACLPEDRLPQAEEAEAAGASVEVPPVLLPGTMHHEPFTPITDLDEFCTLLTEESNTTSGRITGDESPSTRGENLARLYHFAATDKLAPVDQQQLRTLRKIADHYSYNNVAYMPALCAVLEANAEAAGYESWELPELTPLLQYSDRSEMVARARPSNALLSKEEMIRLTIQNKHHLWNADYKPLKGYRDLYEIFREQMRAVAAGGEYHTEGRTVRLLSAPLPARQLTYSDWTYRTVSGLDMPWSGFNRGLDNERVWEYQDASRSGRLREAGFENFNVEEFVKYQPMWQVKGDIVDTADEAREALSRATAGMSPEEVIAYEALNTALIPFVYLLNLDRVDSWLGDFLPALTEWSSWLLQNNPDLLSAYFLFAASQCVEEKTVTPVPVLMRALRESTVQVGAPTCTLLGYVASAKNPEYRLAAAEAIAALFEAGLLDASTFAETLKWALEDGMVLPNRLVATLREVSSIGVLAGWRVLQVLRLLLPMVGELTKGGDYVRLAVELAELYGTPVEIPAVLEPKMKGSTVLAKALRALAAVTPRVTEEALAAREAALALLGGETSSGDTSGGGTSSVGAEG</sequence>